<organism evidence="2 3">
    <name type="scientific">Zizania palustris</name>
    <name type="common">Northern wild rice</name>
    <dbReference type="NCBI Taxonomy" id="103762"/>
    <lineage>
        <taxon>Eukaryota</taxon>
        <taxon>Viridiplantae</taxon>
        <taxon>Streptophyta</taxon>
        <taxon>Embryophyta</taxon>
        <taxon>Tracheophyta</taxon>
        <taxon>Spermatophyta</taxon>
        <taxon>Magnoliopsida</taxon>
        <taxon>Liliopsida</taxon>
        <taxon>Poales</taxon>
        <taxon>Poaceae</taxon>
        <taxon>BOP clade</taxon>
        <taxon>Oryzoideae</taxon>
        <taxon>Oryzeae</taxon>
        <taxon>Zizaniinae</taxon>
        <taxon>Zizania</taxon>
    </lineage>
</organism>
<protein>
    <submittedName>
        <fullName evidence="2">Uncharacterized protein</fullName>
    </submittedName>
</protein>
<evidence type="ECO:0000313" key="2">
    <source>
        <dbReference type="EMBL" id="KAG8069412.1"/>
    </source>
</evidence>
<keyword evidence="1" id="KW-0175">Coiled coil</keyword>
<comment type="caution">
    <text evidence="2">The sequence shown here is derived from an EMBL/GenBank/DDBJ whole genome shotgun (WGS) entry which is preliminary data.</text>
</comment>
<feature type="coiled-coil region" evidence="1">
    <location>
        <begin position="35"/>
        <end position="87"/>
    </location>
</feature>
<reference evidence="2" key="2">
    <citation type="submission" date="2021-02" db="EMBL/GenBank/DDBJ databases">
        <authorList>
            <person name="Kimball J.A."/>
            <person name="Haas M.W."/>
            <person name="Macchietto M."/>
            <person name="Kono T."/>
            <person name="Duquette J."/>
            <person name="Shao M."/>
        </authorList>
    </citation>
    <scope>NUCLEOTIDE SEQUENCE</scope>
    <source>
        <tissue evidence="2">Fresh leaf tissue</tissue>
    </source>
</reference>
<keyword evidence="3" id="KW-1185">Reference proteome</keyword>
<reference evidence="2" key="1">
    <citation type="journal article" date="2021" name="bioRxiv">
        <title>Whole Genome Assembly and Annotation of Northern Wild Rice, Zizania palustris L., Supports a Whole Genome Duplication in the Zizania Genus.</title>
        <authorList>
            <person name="Haas M."/>
            <person name="Kono T."/>
            <person name="Macchietto M."/>
            <person name="Millas R."/>
            <person name="McGilp L."/>
            <person name="Shao M."/>
            <person name="Duquette J."/>
            <person name="Hirsch C.N."/>
            <person name="Kimball J."/>
        </authorList>
    </citation>
    <scope>NUCLEOTIDE SEQUENCE</scope>
    <source>
        <tissue evidence="2">Fresh leaf tissue</tissue>
    </source>
</reference>
<proteinExistence type="predicted"/>
<evidence type="ECO:0000313" key="3">
    <source>
        <dbReference type="Proteomes" id="UP000729402"/>
    </source>
</evidence>
<gene>
    <name evidence="2" type="ORF">GUJ93_ZPchr0005g14922</name>
</gene>
<name>A0A8J5SQW1_ZIZPA</name>
<accession>A0A8J5SQW1</accession>
<dbReference type="Proteomes" id="UP000729402">
    <property type="component" value="Unassembled WGS sequence"/>
</dbReference>
<sequence>MGPCRCGWGGYSPGLCTCSRDRYLRGSWPPKSKAIGNLLRTLEEGNMKLAELNTEFCTAKQASEGAIKRLTVENAELHASKQALEAEVLRGLTKPPPL</sequence>
<dbReference type="EMBL" id="JAAALK010000284">
    <property type="protein sequence ID" value="KAG8069412.1"/>
    <property type="molecule type" value="Genomic_DNA"/>
</dbReference>
<evidence type="ECO:0000256" key="1">
    <source>
        <dbReference type="SAM" id="Coils"/>
    </source>
</evidence>
<dbReference type="AlphaFoldDB" id="A0A8J5SQW1"/>